<dbReference type="InterPro" id="IPR039874">
    <property type="entry name" value="WAPL"/>
</dbReference>
<evidence type="ECO:0000256" key="1">
    <source>
        <dbReference type="SAM" id="SignalP"/>
    </source>
</evidence>
<dbReference type="PROSITE" id="PS51271">
    <property type="entry name" value="WAPL"/>
    <property type="match status" value="1"/>
</dbReference>
<feature type="signal peptide" evidence="1">
    <location>
        <begin position="1"/>
        <end position="16"/>
    </location>
</feature>
<dbReference type="AlphaFoldDB" id="A0A5N4DK92"/>
<dbReference type="PANTHER" id="PTHR22100:SF13">
    <property type="entry name" value="WINGS APART-LIKE PROTEIN HOMOLOG"/>
    <property type="match status" value="1"/>
</dbReference>
<dbReference type="Proteomes" id="UP000299084">
    <property type="component" value="Unassembled WGS sequence"/>
</dbReference>
<dbReference type="EMBL" id="JWIN03000011">
    <property type="protein sequence ID" value="KAB1271324.1"/>
    <property type="molecule type" value="Genomic_DNA"/>
</dbReference>
<feature type="domain" description="WAPL" evidence="2">
    <location>
        <begin position="1"/>
        <end position="115"/>
    </location>
</feature>
<gene>
    <name evidence="3" type="ORF">Cadr_000008902</name>
</gene>
<sequence length="115" mass="12375">MITAFVLFPLPVSEWGSSTAGGQGSMTGTEVTCVLQVPEHLPEKQRFDIQELALGLLVNLVEYNAQNWHCLTNMEASCSFDSSFCSGEGVGSLRMAGQVHAIQALVQVSSQLKTN</sequence>
<reference evidence="3 4" key="1">
    <citation type="journal article" date="2019" name="Mol. Ecol. Resour.">
        <title>Improving Illumina assemblies with Hi-C and long reads: an example with the North African dromedary.</title>
        <authorList>
            <person name="Elbers J.P."/>
            <person name="Rogers M.F."/>
            <person name="Perelman P.L."/>
            <person name="Proskuryakova A.A."/>
            <person name="Serdyukova N.A."/>
            <person name="Johnson W.E."/>
            <person name="Horin P."/>
            <person name="Corander J."/>
            <person name="Murphy D."/>
            <person name="Burger P.A."/>
        </authorList>
    </citation>
    <scope>NUCLEOTIDE SEQUENCE [LARGE SCALE GENOMIC DNA]</scope>
    <source>
        <strain evidence="3">Drom800</strain>
        <tissue evidence="3">Blood</tissue>
    </source>
</reference>
<dbReference type="Gene3D" id="1.25.10.10">
    <property type="entry name" value="Leucine-rich Repeat Variant"/>
    <property type="match status" value="1"/>
</dbReference>
<proteinExistence type="predicted"/>
<dbReference type="InterPro" id="IPR011989">
    <property type="entry name" value="ARM-like"/>
</dbReference>
<protein>
    <submittedName>
        <fullName evidence="3">Wings apart-like protein-like protein</fullName>
    </submittedName>
</protein>
<organism evidence="3 4">
    <name type="scientific">Camelus dromedarius</name>
    <name type="common">Dromedary</name>
    <name type="synonym">Arabian camel</name>
    <dbReference type="NCBI Taxonomy" id="9838"/>
    <lineage>
        <taxon>Eukaryota</taxon>
        <taxon>Metazoa</taxon>
        <taxon>Chordata</taxon>
        <taxon>Craniata</taxon>
        <taxon>Vertebrata</taxon>
        <taxon>Euteleostomi</taxon>
        <taxon>Mammalia</taxon>
        <taxon>Eutheria</taxon>
        <taxon>Laurasiatheria</taxon>
        <taxon>Artiodactyla</taxon>
        <taxon>Tylopoda</taxon>
        <taxon>Camelidae</taxon>
        <taxon>Camelus</taxon>
    </lineage>
</organism>
<keyword evidence="4" id="KW-1185">Reference proteome</keyword>
<comment type="caution">
    <text evidence="3">The sequence shown here is derived from an EMBL/GenBank/DDBJ whole genome shotgun (WGS) entry which is preliminary data.</text>
</comment>
<feature type="chain" id="PRO_5024414398" evidence="1">
    <location>
        <begin position="17"/>
        <end position="115"/>
    </location>
</feature>
<evidence type="ECO:0000259" key="2">
    <source>
        <dbReference type="PROSITE" id="PS51271"/>
    </source>
</evidence>
<dbReference type="PANTHER" id="PTHR22100">
    <property type="entry name" value="WINGS APART-LIKE PROTEIN HOMOLOG"/>
    <property type="match status" value="1"/>
</dbReference>
<evidence type="ECO:0000313" key="3">
    <source>
        <dbReference type="EMBL" id="KAB1271324.1"/>
    </source>
</evidence>
<accession>A0A5N4DK92</accession>
<keyword evidence="1" id="KW-0732">Signal</keyword>
<evidence type="ECO:0000313" key="4">
    <source>
        <dbReference type="Proteomes" id="UP000299084"/>
    </source>
</evidence>
<dbReference type="InterPro" id="IPR012502">
    <property type="entry name" value="WAPL_dom"/>
</dbReference>
<name>A0A5N4DK92_CAMDR</name>